<evidence type="ECO:0000313" key="3">
    <source>
        <dbReference type="EMBL" id="SHH30384.1"/>
    </source>
</evidence>
<evidence type="ECO:0000259" key="2">
    <source>
        <dbReference type="Pfam" id="PF04734"/>
    </source>
</evidence>
<dbReference type="STRING" id="947013.SAMN04488109_3609"/>
<feature type="transmembrane region" description="Helical" evidence="1">
    <location>
        <begin position="7"/>
        <end position="30"/>
    </location>
</feature>
<dbReference type="EMBL" id="FQWQ01000002">
    <property type="protein sequence ID" value="SHH30384.1"/>
    <property type="molecule type" value="Genomic_DNA"/>
</dbReference>
<accession>A0A1M5RVW3</accession>
<proteinExistence type="predicted"/>
<dbReference type="OrthoDB" id="926204at2"/>
<dbReference type="Pfam" id="PF04734">
    <property type="entry name" value="Ceramidase_alk"/>
    <property type="match status" value="1"/>
</dbReference>
<keyword evidence="1" id="KW-0812">Transmembrane</keyword>
<keyword evidence="1" id="KW-1133">Transmembrane helix</keyword>
<name>A0A1M5RVW3_9BACT</name>
<dbReference type="AlphaFoldDB" id="A0A1M5RVW3"/>
<keyword evidence="4" id="KW-1185">Reference proteome</keyword>
<gene>
    <name evidence="3" type="ORF">SAMN04488109_3609</name>
</gene>
<keyword evidence="1" id="KW-0472">Membrane</keyword>
<dbReference type="Proteomes" id="UP000184212">
    <property type="component" value="Unassembled WGS sequence"/>
</dbReference>
<protein>
    <submittedName>
        <fullName evidence="3">Neutral/alkaline non-lysosomal ceramidase, N-terminal</fullName>
    </submittedName>
</protein>
<feature type="domain" description="Neutral/alkaline non-lysosomal ceramidase N-terminal" evidence="2">
    <location>
        <begin position="63"/>
        <end position="205"/>
    </location>
</feature>
<evidence type="ECO:0000256" key="1">
    <source>
        <dbReference type="SAM" id="Phobius"/>
    </source>
</evidence>
<organism evidence="3 4">
    <name type="scientific">Chryseolinea serpens</name>
    <dbReference type="NCBI Taxonomy" id="947013"/>
    <lineage>
        <taxon>Bacteria</taxon>
        <taxon>Pseudomonadati</taxon>
        <taxon>Bacteroidota</taxon>
        <taxon>Cytophagia</taxon>
        <taxon>Cytophagales</taxon>
        <taxon>Fulvivirgaceae</taxon>
        <taxon>Chryseolinea</taxon>
    </lineage>
</organism>
<sequence length="449" mass="49647">MRLKKVFRFVVVSLLVFFGVIVVFLAISIAPVDRTIDRHSLYEAMVARIDTLRATGNEDTLTFFVGYGKANITPRHRTATAGYGTRRGKLFESVHDSIYVRTLVVSNGKRRVAIVSADLLIMPPTVTGLLEKELPQIGFTLNNTYLGAIHSHNSIGNWAKGATALLYGPYNDSIVHFLADKIKASIQEASENMLPAKIKAGFIPVPAVANRLIDNGPVDSLLRVLEVQRSDSSKLVLLSYTAHATCLPDEDLHLSRDYPGQLVDALEKNKYTFAMFMAGAVGSHSGNSPESGQGCVNWMADKIAQNFSDHSALLTPLRGGALVMYRVPLLLSDPQVKVLKNWCLRPRVFESAFGEYPEYLTALRIGDMVMLGTPCDFSGQFDATLDSVAHHQGLRTMVTSFNGGYIGYVTPGKYYDTDHYETQLMNWYGKGNGEYMTQCMEQLILKLSK</sequence>
<dbReference type="RefSeq" id="WP_073136603.1">
    <property type="nucleotide sequence ID" value="NZ_FQWQ01000002.1"/>
</dbReference>
<reference evidence="3 4" key="1">
    <citation type="submission" date="2016-11" db="EMBL/GenBank/DDBJ databases">
        <authorList>
            <person name="Jaros S."/>
            <person name="Januszkiewicz K."/>
            <person name="Wedrychowicz H."/>
        </authorList>
    </citation>
    <scope>NUCLEOTIDE SEQUENCE [LARGE SCALE GENOMIC DNA]</scope>
    <source>
        <strain evidence="3 4">DSM 24574</strain>
    </source>
</reference>
<evidence type="ECO:0000313" key="4">
    <source>
        <dbReference type="Proteomes" id="UP000184212"/>
    </source>
</evidence>
<dbReference type="InterPro" id="IPR031329">
    <property type="entry name" value="NEUT/ALK_ceramidase_N"/>
</dbReference>